<accession>A0A9X3D331</accession>
<dbReference type="SMART" id="SM00849">
    <property type="entry name" value="Lactamase_B"/>
    <property type="match status" value="1"/>
</dbReference>
<dbReference type="InterPro" id="IPR036866">
    <property type="entry name" value="RibonucZ/Hydroxyglut_hydro"/>
</dbReference>
<sequence>MRLTKHTHATVTLDKGAGVLLIDPGAFTPNAAELLSQADTVLITHEHFDHFDGDAIVAEMQRRPELQLYGPAAVTRTLTDVADRAHAVSSGDTFTTAGFDVVAFVADHAVIHPEIPMVDNAGFLIDGHVFHPGDAYLNPHCAVEVLLLPISGPWISTEQAIDYVRTLAPKRTIAIHDLMLSDTGKTSSEMFLGENSLTKTPMEIMGVGEVTTLIVSG</sequence>
<proteinExistence type="predicted"/>
<gene>
    <name evidence="2" type="ORF">OSB52_07640</name>
</gene>
<dbReference type="Gene3D" id="3.60.15.10">
    <property type="entry name" value="Ribonuclease Z/Hydroxyacylglutathione hydrolase-like"/>
    <property type="match status" value="1"/>
</dbReference>
<dbReference type="Pfam" id="PF13483">
    <property type="entry name" value="Lactamase_B_3"/>
    <property type="match status" value="1"/>
</dbReference>
<protein>
    <submittedName>
        <fullName evidence="2">MBL fold metallo-hydrolase</fullName>
    </submittedName>
</protein>
<dbReference type="PANTHER" id="PTHR43546">
    <property type="entry name" value="UPF0173 METAL-DEPENDENT HYDROLASE MJ1163-RELATED"/>
    <property type="match status" value="1"/>
</dbReference>
<reference evidence="2" key="1">
    <citation type="submission" date="2022-10" db="EMBL/GenBank/DDBJ databases">
        <title>WGS of marine actinomycetes from Thailand.</title>
        <authorList>
            <person name="Thawai C."/>
        </authorList>
    </citation>
    <scope>NUCLEOTIDE SEQUENCE</scope>
    <source>
        <strain evidence="2">SW21</strain>
    </source>
</reference>
<dbReference type="RefSeq" id="WP_266061066.1">
    <property type="nucleotide sequence ID" value="NZ_JAPKFM010000005.1"/>
</dbReference>
<dbReference type="InterPro" id="IPR001279">
    <property type="entry name" value="Metallo-B-lactamas"/>
</dbReference>
<comment type="caution">
    <text evidence="2">The sequence shown here is derived from an EMBL/GenBank/DDBJ whole genome shotgun (WGS) entry which is preliminary data.</text>
</comment>
<feature type="domain" description="Metallo-beta-lactamase" evidence="1">
    <location>
        <begin position="6"/>
        <end position="176"/>
    </location>
</feature>
<dbReference type="Proteomes" id="UP001143347">
    <property type="component" value="Unassembled WGS sequence"/>
</dbReference>
<evidence type="ECO:0000313" key="2">
    <source>
        <dbReference type="EMBL" id="MCX2963965.1"/>
    </source>
</evidence>
<name>A0A9X3D331_9ACTN</name>
<evidence type="ECO:0000259" key="1">
    <source>
        <dbReference type="SMART" id="SM00849"/>
    </source>
</evidence>
<keyword evidence="3" id="KW-1185">Reference proteome</keyword>
<dbReference type="InterPro" id="IPR050114">
    <property type="entry name" value="UPF0173_UPF0282_UlaG_hydrolase"/>
</dbReference>
<dbReference type="SUPFAM" id="SSF56281">
    <property type="entry name" value="Metallo-hydrolase/oxidoreductase"/>
    <property type="match status" value="1"/>
</dbReference>
<dbReference type="EMBL" id="JAPKFM010000005">
    <property type="protein sequence ID" value="MCX2963965.1"/>
    <property type="molecule type" value="Genomic_DNA"/>
</dbReference>
<evidence type="ECO:0000313" key="3">
    <source>
        <dbReference type="Proteomes" id="UP001143347"/>
    </source>
</evidence>
<dbReference type="AlphaFoldDB" id="A0A9X3D331"/>
<organism evidence="2 3">
    <name type="scientific">Gordonia aquimaris</name>
    <dbReference type="NCBI Taxonomy" id="2984863"/>
    <lineage>
        <taxon>Bacteria</taxon>
        <taxon>Bacillati</taxon>
        <taxon>Actinomycetota</taxon>
        <taxon>Actinomycetes</taxon>
        <taxon>Mycobacteriales</taxon>
        <taxon>Gordoniaceae</taxon>
        <taxon>Gordonia</taxon>
    </lineage>
</organism>
<dbReference type="PANTHER" id="PTHR43546:SF3">
    <property type="entry name" value="UPF0173 METAL-DEPENDENT HYDROLASE MJ1163"/>
    <property type="match status" value="1"/>
</dbReference>